<dbReference type="Proteomes" id="UP000674938">
    <property type="component" value="Unassembled WGS sequence"/>
</dbReference>
<dbReference type="Pfam" id="PF01943">
    <property type="entry name" value="Polysacc_synt"/>
    <property type="match status" value="1"/>
</dbReference>
<dbReference type="RefSeq" id="WP_209531478.1">
    <property type="nucleotide sequence ID" value="NZ_JAEEGA010000018.1"/>
</dbReference>
<organism evidence="6 7">
    <name type="scientific">Vagococcus allomyrinae</name>
    <dbReference type="NCBI Taxonomy" id="2794353"/>
    <lineage>
        <taxon>Bacteria</taxon>
        <taxon>Bacillati</taxon>
        <taxon>Bacillota</taxon>
        <taxon>Bacilli</taxon>
        <taxon>Lactobacillales</taxon>
        <taxon>Enterococcaceae</taxon>
        <taxon>Vagococcus</taxon>
    </lineage>
</organism>
<reference evidence="6" key="1">
    <citation type="submission" date="2020-12" db="EMBL/GenBank/DDBJ databases">
        <title>Vagococcus allomyrinae sp. nov. and Enterococcus lavae sp. nov., isolated from the larvae of Allomyrina dichotoma.</title>
        <authorList>
            <person name="Lee S.D."/>
        </authorList>
    </citation>
    <scope>NUCLEOTIDE SEQUENCE</scope>
    <source>
        <strain evidence="6">BWB3-3</strain>
    </source>
</reference>
<dbReference type="GO" id="GO:0016020">
    <property type="term" value="C:membrane"/>
    <property type="evidence" value="ECO:0007669"/>
    <property type="project" value="UniProtKB-SubCell"/>
</dbReference>
<feature type="transmembrane region" description="Helical" evidence="5">
    <location>
        <begin position="411"/>
        <end position="431"/>
    </location>
</feature>
<dbReference type="InterPro" id="IPR002797">
    <property type="entry name" value="Polysacc_synth"/>
</dbReference>
<feature type="transmembrane region" description="Helical" evidence="5">
    <location>
        <begin position="166"/>
        <end position="188"/>
    </location>
</feature>
<dbReference type="PANTHER" id="PTHR43424">
    <property type="entry name" value="LOCUS PUTATIVE PROTEIN 1-RELATED"/>
    <property type="match status" value="1"/>
</dbReference>
<evidence type="ECO:0000256" key="3">
    <source>
        <dbReference type="ARBA" id="ARBA00022989"/>
    </source>
</evidence>
<feature type="transmembrane region" description="Helical" evidence="5">
    <location>
        <begin position="380"/>
        <end position="399"/>
    </location>
</feature>
<dbReference type="EMBL" id="JAEEGA010000018">
    <property type="protein sequence ID" value="MBP1043664.1"/>
    <property type="molecule type" value="Genomic_DNA"/>
</dbReference>
<dbReference type="PANTHER" id="PTHR43424:SF1">
    <property type="entry name" value="LOCUS PUTATIVE PROTEIN 1-RELATED"/>
    <property type="match status" value="1"/>
</dbReference>
<evidence type="ECO:0000313" key="7">
    <source>
        <dbReference type="Proteomes" id="UP000674938"/>
    </source>
</evidence>
<feature type="transmembrane region" description="Helical" evidence="5">
    <location>
        <begin position="283"/>
        <end position="305"/>
    </location>
</feature>
<keyword evidence="3 5" id="KW-1133">Transmembrane helix</keyword>
<evidence type="ECO:0000256" key="4">
    <source>
        <dbReference type="ARBA" id="ARBA00023136"/>
    </source>
</evidence>
<evidence type="ECO:0000256" key="1">
    <source>
        <dbReference type="ARBA" id="ARBA00004141"/>
    </source>
</evidence>
<feature type="transmembrane region" description="Helical" evidence="5">
    <location>
        <begin position="209"/>
        <end position="231"/>
    </location>
</feature>
<dbReference type="AlphaFoldDB" id="A0A940SX37"/>
<gene>
    <name evidence="6" type="ORF">I6N95_21790</name>
</gene>
<comment type="caution">
    <text evidence="6">The sequence shown here is derived from an EMBL/GenBank/DDBJ whole genome shotgun (WGS) entry which is preliminary data.</text>
</comment>
<feature type="transmembrane region" description="Helical" evidence="5">
    <location>
        <begin position="437"/>
        <end position="462"/>
    </location>
</feature>
<feature type="transmembrane region" description="Helical" evidence="5">
    <location>
        <begin position="113"/>
        <end position="133"/>
    </location>
</feature>
<dbReference type="CDD" id="cd13128">
    <property type="entry name" value="MATE_Wzx_like"/>
    <property type="match status" value="1"/>
</dbReference>
<evidence type="ECO:0000256" key="5">
    <source>
        <dbReference type="SAM" id="Phobius"/>
    </source>
</evidence>
<feature type="transmembrane region" description="Helical" evidence="5">
    <location>
        <begin position="140"/>
        <end position="160"/>
    </location>
</feature>
<protein>
    <submittedName>
        <fullName evidence="6">Flippase</fullName>
    </submittedName>
</protein>
<keyword evidence="7" id="KW-1185">Reference proteome</keyword>
<keyword evidence="2 5" id="KW-0812">Transmembrane</keyword>
<feature type="transmembrane region" description="Helical" evidence="5">
    <location>
        <begin position="317"/>
        <end position="334"/>
    </location>
</feature>
<accession>A0A940SX37</accession>
<proteinExistence type="predicted"/>
<evidence type="ECO:0000256" key="2">
    <source>
        <dbReference type="ARBA" id="ARBA00022692"/>
    </source>
</evidence>
<keyword evidence="4 5" id="KW-0472">Membrane</keyword>
<dbReference type="InterPro" id="IPR052556">
    <property type="entry name" value="PolySynth_Transporter"/>
</dbReference>
<feature type="transmembrane region" description="Helical" evidence="5">
    <location>
        <begin position="355"/>
        <end position="374"/>
    </location>
</feature>
<feature type="transmembrane region" description="Helical" evidence="5">
    <location>
        <begin position="12"/>
        <end position="30"/>
    </location>
</feature>
<evidence type="ECO:0000313" key="6">
    <source>
        <dbReference type="EMBL" id="MBP1043664.1"/>
    </source>
</evidence>
<name>A0A940SX37_9ENTE</name>
<feature type="transmembrane region" description="Helical" evidence="5">
    <location>
        <begin position="251"/>
        <end position="271"/>
    </location>
</feature>
<comment type="subcellular location">
    <subcellularLocation>
        <location evidence="1">Membrane</location>
        <topology evidence="1">Multi-pass membrane protein</topology>
    </subcellularLocation>
</comment>
<feature type="transmembrane region" description="Helical" evidence="5">
    <location>
        <begin position="80"/>
        <end position="107"/>
    </location>
</feature>
<sequence>MKQIVKNFASNASYQLFIIIFPLLTMPYVARVLGAEQLGVYNYTYSIAIYFALFVKLGADHYGNRSIAKVGKDLEKRSQLFWEIFSVQLINGLICILAYLITVGFFVQTNKTVAYIQVFLIVSYMLDINWFFYGMERFNIVLIRNVLVKISTLIFIFLLVKKPEDIGMYTLILNLGTVVGFLVTWLQLRHYIQFKKVSIKNVLSHLKPTGVLFIPIVSATIYTSFTSILLGSMSNMSNVGYYNAGSQILSMPKGIIAALGTVMLPKMAASYSDKNLKKSAEKYLDLSLLFVTFLSVAFAFGILGIGKDFIPLFYGEGFEPSVSVLMILCLYLPFYSWGNVIRTQSLIPQGNDRPFVISVLLGAIVSIIVNLLLIKPFGVIGAAIGTFASEVVLASYQIIAARHEINFKKFIQPLFFAIFSGGMMFGIIQLIPSHFSILVRLSLKVALGGLAYLLMIYLYILYSKAPVVNVLKQTLKRDKQKVN</sequence>
<feature type="transmembrane region" description="Helical" evidence="5">
    <location>
        <begin position="42"/>
        <end position="59"/>
    </location>
</feature>